<comment type="catalytic activity">
    <reaction evidence="2">
        <text>4-nitrophenyl phosphate + H2O = 4-nitrophenol + phosphate + H(+)</text>
        <dbReference type="Rhea" id="RHEA:21664"/>
        <dbReference type="ChEBI" id="CHEBI:15377"/>
        <dbReference type="ChEBI" id="CHEBI:15378"/>
        <dbReference type="ChEBI" id="CHEBI:43474"/>
        <dbReference type="ChEBI" id="CHEBI:57917"/>
        <dbReference type="ChEBI" id="CHEBI:61146"/>
        <dbReference type="EC" id="3.1.3.41"/>
    </reaction>
</comment>
<dbReference type="InterPro" id="IPR006349">
    <property type="entry name" value="PGP_euk"/>
</dbReference>
<dbReference type="NCBIfam" id="TIGR01460">
    <property type="entry name" value="HAD-SF-IIA"/>
    <property type="match status" value="1"/>
</dbReference>
<feature type="domain" description="HPt" evidence="6">
    <location>
        <begin position="346"/>
        <end position="450"/>
    </location>
</feature>
<dbReference type="Gene3D" id="1.20.120.160">
    <property type="entry name" value="HPT domain"/>
    <property type="match status" value="1"/>
</dbReference>
<dbReference type="Gene3D" id="3.40.50.1000">
    <property type="entry name" value="HAD superfamily/HAD-like"/>
    <property type="match status" value="2"/>
</dbReference>
<evidence type="ECO:0000313" key="7">
    <source>
        <dbReference type="EMBL" id="QWW25457.1"/>
    </source>
</evidence>
<reference evidence="7" key="1">
    <citation type="submission" date="2021-06" db="EMBL/GenBank/DDBJ databases">
        <title>Candida auris outbreak in lebanese hospital.</title>
        <authorList>
            <person name="Finianos M."/>
        </authorList>
    </citation>
    <scope>NUCLEOTIDE SEQUENCE</scope>
    <source>
        <strain evidence="7">CA7LBN</strain>
    </source>
</reference>
<dbReference type="InterPro" id="IPR006357">
    <property type="entry name" value="HAD-SF_hydro_IIA"/>
</dbReference>
<dbReference type="NCBIfam" id="TIGR01452">
    <property type="entry name" value="PGP_euk"/>
    <property type="match status" value="1"/>
</dbReference>
<evidence type="ECO:0000256" key="5">
    <source>
        <dbReference type="PROSITE-ProRule" id="PRU00110"/>
    </source>
</evidence>
<dbReference type="InterPro" id="IPR008207">
    <property type="entry name" value="Sig_transdc_His_kin_Hpt_dom"/>
</dbReference>
<dbReference type="EMBL" id="CP076754">
    <property type="protein sequence ID" value="QWW25457.1"/>
    <property type="molecule type" value="Genomic_DNA"/>
</dbReference>
<dbReference type="Pfam" id="PF13242">
    <property type="entry name" value="Hydrolase_like"/>
    <property type="match status" value="1"/>
</dbReference>
<dbReference type="Pfam" id="PF13344">
    <property type="entry name" value="Hydrolase_6"/>
    <property type="match status" value="1"/>
</dbReference>
<dbReference type="Proteomes" id="UP000825438">
    <property type="component" value="Chromosome VI"/>
</dbReference>
<dbReference type="InterPro" id="IPR036641">
    <property type="entry name" value="HPT_dom_sf"/>
</dbReference>
<dbReference type="EC" id="3.1.3.41" evidence="3"/>
<dbReference type="GO" id="GO:0005737">
    <property type="term" value="C:cytoplasm"/>
    <property type="evidence" value="ECO:0007669"/>
    <property type="project" value="TreeGrafter"/>
</dbReference>
<dbReference type="PANTHER" id="PTHR19288:SF46">
    <property type="entry name" value="HALOACID DEHALOGENASE-LIKE HYDROLASE DOMAIN-CONTAINING PROTEIN 2"/>
    <property type="match status" value="1"/>
</dbReference>
<dbReference type="PANTHER" id="PTHR19288">
    <property type="entry name" value="4-NITROPHENYLPHOSPHATASE-RELATED"/>
    <property type="match status" value="1"/>
</dbReference>
<name>A0A8F2W5R3_CANAR</name>
<dbReference type="GO" id="GO:0000160">
    <property type="term" value="P:phosphorelay signal transduction system"/>
    <property type="evidence" value="ECO:0007669"/>
    <property type="project" value="InterPro"/>
</dbReference>
<evidence type="ECO:0000259" key="6">
    <source>
        <dbReference type="PROSITE" id="PS50894"/>
    </source>
</evidence>
<dbReference type="SUPFAM" id="SSF47226">
    <property type="entry name" value="Histidine-containing phosphotransfer domain, HPT domain"/>
    <property type="match status" value="1"/>
</dbReference>
<organism evidence="7">
    <name type="scientific">Candidozyma auris</name>
    <name type="common">Yeast</name>
    <name type="synonym">Candida auris</name>
    <dbReference type="NCBI Taxonomy" id="498019"/>
    <lineage>
        <taxon>Eukaryota</taxon>
        <taxon>Fungi</taxon>
        <taxon>Dikarya</taxon>
        <taxon>Ascomycota</taxon>
        <taxon>Saccharomycotina</taxon>
        <taxon>Pichiomycetes</taxon>
        <taxon>Metschnikowiaceae</taxon>
        <taxon>Candidozyma</taxon>
    </lineage>
</organism>
<feature type="modified residue" description="Phosphohistidine" evidence="5">
    <location>
        <position position="385"/>
    </location>
</feature>
<proteinExistence type="predicted"/>
<dbReference type="Pfam" id="PF01627">
    <property type="entry name" value="Hpt"/>
    <property type="match status" value="1"/>
</dbReference>
<dbReference type="InterPro" id="IPR036412">
    <property type="entry name" value="HAD-like_sf"/>
</dbReference>
<evidence type="ECO:0000256" key="2">
    <source>
        <dbReference type="ARBA" id="ARBA00050247"/>
    </source>
</evidence>
<dbReference type="AlphaFoldDB" id="A0A8F2W5R3"/>
<sequence>MPPITTKAQAHEIIDKYEYFLFDCDGVLWLGDHLLPSVKETLDLLRKAKKKIIFVTNNSTKARSDYVKKFEGMGIQEVKKEEIFGSSFASAVYISHILKLSKSKKVWVLGENGIEKELHELGYSTLGGTDPELAMTDTFDANDERFMHLDNDVGAVIAGLTFNLNYLKLSLTTQYLLKDKKSIPFIATNIDSTFPMKGKLMMGAGAIINAVAYASGRKPDAVCGKPNPSMMQSIMAANQDLRANPKKGLMIGDRLNTDMKFGRENGLDTLLVLTGIESSETLSELPIEESPTYYANKLGDLYELCNFQLEYLDIDIMSQEQKEKLEKSGLVEWSVFSELVAMDEDEEEFSKGLCQTFVNQFKDTAEEIDDNLVTKNLEKLSSLGHYLKGSAAALGLKKISSQCERIQNYGHRVNCDNFKPDIPTDENSDDFWIHLIRDAVNKAKTGFAESKAALDEYFEDEL</sequence>
<protein>
    <recommendedName>
        <fullName evidence="4">4-nitrophenylphosphatase</fullName>
        <ecNumber evidence="3">3.1.3.41</ecNumber>
    </recommendedName>
</protein>
<dbReference type="SUPFAM" id="SSF56784">
    <property type="entry name" value="HAD-like"/>
    <property type="match status" value="1"/>
</dbReference>
<dbReference type="FunFam" id="3.40.50.1000:FF:000039">
    <property type="entry name" value="Phosphoglycolate phosphatase"/>
    <property type="match status" value="1"/>
</dbReference>
<dbReference type="PROSITE" id="PS50894">
    <property type="entry name" value="HPT"/>
    <property type="match status" value="1"/>
</dbReference>
<evidence type="ECO:0000256" key="1">
    <source>
        <dbReference type="ARBA" id="ARBA00022801"/>
    </source>
</evidence>
<evidence type="ECO:0000256" key="3">
    <source>
        <dbReference type="ARBA" id="ARBA00066659"/>
    </source>
</evidence>
<evidence type="ECO:0000256" key="4">
    <source>
        <dbReference type="ARBA" id="ARBA00069197"/>
    </source>
</evidence>
<dbReference type="InterPro" id="IPR023214">
    <property type="entry name" value="HAD_sf"/>
</dbReference>
<keyword evidence="5" id="KW-0597">Phosphoprotein</keyword>
<accession>A0A8F2W5R3</accession>
<keyword evidence="1" id="KW-0378">Hydrolase</keyword>
<gene>
    <name evidence="7" type="ORF">CA7LBN_004344</name>
</gene>
<dbReference type="GO" id="GO:0004035">
    <property type="term" value="F:alkaline phosphatase activity"/>
    <property type="evidence" value="ECO:0007669"/>
    <property type="project" value="TreeGrafter"/>
</dbReference>
<dbReference type="GO" id="GO:0008967">
    <property type="term" value="F:phosphoglycolate phosphatase activity"/>
    <property type="evidence" value="ECO:0007669"/>
    <property type="project" value="TreeGrafter"/>
</dbReference>